<keyword evidence="2 6" id="KW-0812">Transmembrane</keyword>
<dbReference type="GO" id="GO:0005783">
    <property type="term" value="C:endoplasmic reticulum"/>
    <property type="evidence" value="ECO:0007669"/>
    <property type="project" value="TreeGrafter"/>
</dbReference>
<dbReference type="EMBL" id="NHYD01000598">
    <property type="protein sequence ID" value="PPQ93810.1"/>
    <property type="molecule type" value="Genomic_DNA"/>
</dbReference>
<evidence type="ECO:0000313" key="9">
    <source>
        <dbReference type="Proteomes" id="UP000283269"/>
    </source>
</evidence>
<feature type="region of interest" description="Disordered" evidence="5">
    <location>
        <begin position="393"/>
        <end position="430"/>
    </location>
</feature>
<keyword evidence="3 6" id="KW-1133">Transmembrane helix</keyword>
<evidence type="ECO:0000313" key="8">
    <source>
        <dbReference type="EMBL" id="PPQ93810.1"/>
    </source>
</evidence>
<feature type="compositionally biased region" description="Polar residues" evidence="5">
    <location>
        <begin position="420"/>
        <end position="430"/>
    </location>
</feature>
<feature type="transmembrane region" description="Helical" evidence="6">
    <location>
        <begin position="487"/>
        <end position="505"/>
    </location>
</feature>
<protein>
    <recommendedName>
        <fullName evidence="7">Calcineurin-like phosphoesterase domain-containing protein</fullName>
    </recommendedName>
</protein>
<dbReference type="SUPFAM" id="SSF56300">
    <property type="entry name" value="Metallo-dependent phosphatases"/>
    <property type="match status" value="1"/>
</dbReference>
<feature type="transmembrane region" description="Helical" evidence="6">
    <location>
        <begin position="365"/>
        <end position="385"/>
    </location>
</feature>
<dbReference type="Proteomes" id="UP000283269">
    <property type="component" value="Unassembled WGS sequence"/>
</dbReference>
<evidence type="ECO:0000256" key="3">
    <source>
        <dbReference type="ARBA" id="ARBA00022989"/>
    </source>
</evidence>
<dbReference type="AlphaFoldDB" id="A0A409XSX0"/>
<dbReference type="Pfam" id="PF00149">
    <property type="entry name" value="Metallophos"/>
    <property type="match status" value="1"/>
</dbReference>
<reference evidence="8 9" key="1">
    <citation type="journal article" date="2018" name="Evol. Lett.">
        <title>Horizontal gene cluster transfer increased hallucinogenic mushroom diversity.</title>
        <authorList>
            <person name="Reynolds H.T."/>
            <person name="Vijayakumar V."/>
            <person name="Gluck-Thaler E."/>
            <person name="Korotkin H.B."/>
            <person name="Matheny P.B."/>
            <person name="Slot J.C."/>
        </authorList>
    </citation>
    <scope>NUCLEOTIDE SEQUENCE [LARGE SCALE GENOMIC DNA]</scope>
    <source>
        <strain evidence="8 9">2631</strain>
    </source>
</reference>
<accession>A0A409XSX0</accession>
<feature type="compositionally biased region" description="Polar residues" evidence="5">
    <location>
        <begin position="393"/>
        <end position="404"/>
    </location>
</feature>
<proteinExistence type="predicted"/>
<dbReference type="InterPro" id="IPR029052">
    <property type="entry name" value="Metallo-depent_PP-like"/>
</dbReference>
<dbReference type="PANTHER" id="PTHR13315:SF4">
    <property type="entry name" value="METALLOPHOSPHOESTERASE, ISOFORM E"/>
    <property type="match status" value="1"/>
</dbReference>
<dbReference type="FunCoup" id="A0A409XSX0">
    <property type="interactions" value="202"/>
</dbReference>
<feature type="compositionally biased region" description="Basic and acidic residues" evidence="5">
    <location>
        <begin position="408"/>
        <end position="418"/>
    </location>
</feature>
<evidence type="ECO:0000256" key="2">
    <source>
        <dbReference type="ARBA" id="ARBA00022692"/>
    </source>
</evidence>
<dbReference type="InParanoid" id="A0A409XSX0"/>
<dbReference type="InterPro" id="IPR004843">
    <property type="entry name" value="Calcineurin-like_PHP"/>
</dbReference>
<keyword evidence="4 6" id="KW-0472">Membrane</keyword>
<evidence type="ECO:0000259" key="7">
    <source>
        <dbReference type="Pfam" id="PF00149"/>
    </source>
</evidence>
<dbReference type="PANTHER" id="PTHR13315">
    <property type="entry name" value="METALLO PHOSPHOESTERASE RELATED"/>
    <property type="match status" value="1"/>
</dbReference>
<evidence type="ECO:0000256" key="6">
    <source>
        <dbReference type="SAM" id="Phobius"/>
    </source>
</evidence>
<dbReference type="GO" id="GO:0016787">
    <property type="term" value="F:hydrolase activity"/>
    <property type="evidence" value="ECO:0007669"/>
    <property type="project" value="InterPro"/>
</dbReference>
<dbReference type="STRING" id="93625.A0A409XSX0"/>
<feature type="domain" description="Calcineurin-like phosphoesterase" evidence="7">
    <location>
        <begin position="97"/>
        <end position="301"/>
    </location>
</feature>
<organism evidence="8 9">
    <name type="scientific">Psilocybe cyanescens</name>
    <dbReference type="NCBI Taxonomy" id="93625"/>
    <lineage>
        <taxon>Eukaryota</taxon>
        <taxon>Fungi</taxon>
        <taxon>Dikarya</taxon>
        <taxon>Basidiomycota</taxon>
        <taxon>Agaricomycotina</taxon>
        <taxon>Agaricomycetes</taxon>
        <taxon>Agaricomycetidae</taxon>
        <taxon>Agaricales</taxon>
        <taxon>Agaricineae</taxon>
        <taxon>Strophariaceae</taxon>
        <taxon>Psilocybe</taxon>
    </lineage>
</organism>
<evidence type="ECO:0000256" key="1">
    <source>
        <dbReference type="ARBA" id="ARBA00004141"/>
    </source>
</evidence>
<name>A0A409XSX0_PSICY</name>
<comment type="caution">
    <text evidence="8">The sequence shown here is derived from an EMBL/GenBank/DDBJ whole genome shotgun (WGS) entry which is preliminary data.</text>
</comment>
<dbReference type="GO" id="GO:0006506">
    <property type="term" value="P:GPI anchor biosynthetic process"/>
    <property type="evidence" value="ECO:0007669"/>
    <property type="project" value="InterPro"/>
</dbReference>
<evidence type="ECO:0000256" key="5">
    <source>
        <dbReference type="SAM" id="MobiDB-lite"/>
    </source>
</evidence>
<dbReference type="GO" id="GO:0016020">
    <property type="term" value="C:membrane"/>
    <property type="evidence" value="ECO:0007669"/>
    <property type="project" value="UniProtKB-SubCell"/>
</dbReference>
<gene>
    <name evidence="8" type="ORF">CVT25_013519</name>
</gene>
<dbReference type="OrthoDB" id="5977743at2759"/>
<dbReference type="Gene3D" id="3.60.21.10">
    <property type="match status" value="1"/>
</dbReference>
<sequence length="508" mass="57559">MAVFSRGRTVVNLLRIFWILVILWYELGTWNSSVKGCNWPDSALLSDDLDAGAISSKPTHVLLVADPQIIDRHSYPGRGFLLSYLTKFLVDLNLRKNWRTALHKQPDVVVFLGDMMDSGRFVMSDEEYNAYFNRFNKIFALDLDIPVYFIPGNHDVGLGAKVVQFSETARSRYIAHFGQPNQEISVANHTLVLFDAPSYADEDSKRNGQKKSFERWVPVPHGALDFMKKFSDRPHVDPVILLSHIPLFRSDGKPCGPLREKGTLRPGVGLGYQNTLEKQSSYRLLEFLSPEAVFSGDDHDYCEYTHVYQVRGLSKRVREVTVRTLSMVMNVRRPGFQLLSLMPADIRASDKPTHADTPCLLPDQLGIYLVVYIPLLAISLVIVFASNMGQQTPRRSYSRQSFPNGSHGDVESEGRRDSYPPTSNVLSGPGSSPGWFVIQGHRRQQNIRPSIFEWPDKMKDSLRSLCPGHARLASYRRSWPGTVMADIRDIATFPLLTFAVITWWVTTH</sequence>
<comment type="subcellular location">
    <subcellularLocation>
        <location evidence="1">Membrane</location>
        <topology evidence="1">Multi-pass membrane protein</topology>
    </subcellularLocation>
</comment>
<keyword evidence="9" id="KW-1185">Reference proteome</keyword>
<evidence type="ECO:0000256" key="4">
    <source>
        <dbReference type="ARBA" id="ARBA00023136"/>
    </source>
</evidence>
<dbReference type="InterPro" id="IPR033308">
    <property type="entry name" value="PGAP5/Cdc1/Ted1"/>
</dbReference>